<reference evidence="11" key="1">
    <citation type="submission" date="2025-08" db="UniProtKB">
        <authorList>
            <consortium name="RefSeq"/>
        </authorList>
    </citation>
    <scope>IDENTIFICATION</scope>
</reference>
<dbReference type="RefSeq" id="XP_011032938.1">
    <property type="nucleotide sequence ID" value="XM_011034636.1"/>
</dbReference>
<dbReference type="GO" id="GO:0005634">
    <property type="term" value="C:nucleus"/>
    <property type="evidence" value="ECO:0007669"/>
    <property type="project" value="UniProtKB-SubCell"/>
</dbReference>
<dbReference type="InterPro" id="IPR001471">
    <property type="entry name" value="AP2/ERF_dom"/>
</dbReference>
<dbReference type="FunFam" id="3.30.730.10:FF:000001">
    <property type="entry name" value="Ethylene-responsive transcription factor 2"/>
    <property type="match status" value="1"/>
</dbReference>
<evidence type="ECO:0000256" key="2">
    <source>
        <dbReference type="ARBA" id="ARBA00023015"/>
    </source>
</evidence>
<feature type="region of interest" description="Disordered" evidence="8">
    <location>
        <begin position="53"/>
        <end position="126"/>
    </location>
</feature>
<dbReference type="PANTHER" id="PTHR31985">
    <property type="entry name" value="ETHYLENE-RESPONSIVE TRANSCRIPTION FACTOR ERF042-RELATED"/>
    <property type="match status" value="1"/>
</dbReference>
<protein>
    <submittedName>
        <fullName evidence="11">Ethylene-responsive transcription factor ERF034</fullName>
    </submittedName>
</protein>
<dbReference type="Gene3D" id="3.30.730.10">
    <property type="entry name" value="AP2/ERF domain"/>
    <property type="match status" value="1"/>
</dbReference>
<keyword evidence="5" id="KW-0804">Transcription</keyword>
<feature type="compositionally biased region" description="Basic and acidic residues" evidence="8">
    <location>
        <begin position="80"/>
        <end position="99"/>
    </location>
</feature>
<dbReference type="CDD" id="cd00018">
    <property type="entry name" value="AP2"/>
    <property type="match status" value="1"/>
</dbReference>
<keyword evidence="3" id="KW-0238">DNA-binding</keyword>
<evidence type="ECO:0000256" key="8">
    <source>
        <dbReference type="SAM" id="MobiDB-lite"/>
    </source>
</evidence>
<feature type="domain" description="AP2/ERF" evidence="9">
    <location>
        <begin position="124"/>
        <end position="181"/>
    </location>
</feature>
<evidence type="ECO:0000259" key="9">
    <source>
        <dbReference type="PROSITE" id="PS51032"/>
    </source>
</evidence>
<sequence>MKEVIIQRYQTLAIICIDHSTFIFCSTQLASCYRDLPIMGKHIILETDAQDNSLTSSSTTTTTASSSSSSFSTTISSTDRISKKEENSIADPKGSRKSQELQSGNEGNKRRKTTGNQTNGKHPTYRGVRMRSWGKWVCEIREPRKKSRIWLGTYPTAEMAARAHDVASLAIKGGSAYLNFPELVDELPRPLSKSPKDIQAAAAKAAAASFPETRHCDAEADLSHAELNVSNLSDNLAMYNTQESSSSPSTDVDDKLFDLPDLFIDGVNHSDGFCYYSPPWQLCSADTGFRLEEPFLWEH</sequence>
<dbReference type="AlphaFoldDB" id="A0AAJ6UNX3"/>
<dbReference type="SMART" id="SM00380">
    <property type="entry name" value="AP2"/>
    <property type="match status" value="1"/>
</dbReference>
<dbReference type="GeneID" id="105131595"/>
<dbReference type="InterPro" id="IPR016177">
    <property type="entry name" value="DNA-bd_dom_sf"/>
</dbReference>
<dbReference type="InterPro" id="IPR051032">
    <property type="entry name" value="AP2/ERF_TF_ERF_subfamily"/>
</dbReference>
<dbReference type="Pfam" id="PF00847">
    <property type="entry name" value="AP2"/>
    <property type="match status" value="1"/>
</dbReference>
<feature type="compositionally biased region" description="Low complexity" evidence="8">
    <location>
        <begin position="53"/>
        <end position="78"/>
    </location>
</feature>
<dbReference type="PROSITE" id="PS51032">
    <property type="entry name" value="AP2_ERF"/>
    <property type="match status" value="1"/>
</dbReference>
<comment type="similarity">
    <text evidence="7">Belongs to the AP2/ERF transcription factor family. ERF subfamily.</text>
</comment>
<dbReference type="InterPro" id="IPR036955">
    <property type="entry name" value="AP2/ERF_dom_sf"/>
</dbReference>
<organism evidence="10 11">
    <name type="scientific">Populus euphratica</name>
    <name type="common">Euphrates poplar</name>
    <dbReference type="NCBI Taxonomy" id="75702"/>
    <lineage>
        <taxon>Eukaryota</taxon>
        <taxon>Viridiplantae</taxon>
        <taxon>Streptophyta</taxon>
        <taxon>Embryophyta</taxon>
        <taxon>Tracheophyta</taxon>
        <taxon>Spermatophyta</taxon>
        <taxon>Magnoliopsida</taxon>
        <taxon>eudicotyledons</taxon>
        <taxon>Gunneridae</taxon>
        <taxon>Pentapetalae</taxon>
        <taxon>rosids</taxon>
        <taxon>fabids</taxon>
        <taxon>Malpighiales</taxon>
        <taxon>Salicaceae</taxon>
        <taxon>Saliceae</taxon>
        <taxon>Populus</taxon>
    </lineage>
</organism>
<dbReference type="SUPFAM" id="SSF54171">
    <property type="entry name" value="DNA-binding domain"/>
    <property type="match status" value="1"/>
</dbReference>
<dbReference type="KEGG" id="peu:105131595"/>
<accession>A0AAJ6UNX3</accession>
<evidence type="ECO:0000256" key="7">
    <source>
        <dbReference type="ARBA" id="ARBA00024343"/>
    </source>
</evidence>
<keyword evidence="2" id="KW-0805">Transcription regulation</keyword>
<dbReference type="GO" id="GO:0003677">
    <property type="term" value="F:DNA binding"/>
    <property type="evidence" value="ECO:0007669"/>
    <property type="project" value="UniProtKB-KW"/>
</dbReference>
<proteinExistence type="inferred from homology"/>
<evidence type="ECO:0000256" key="5">
    <source>
        <dbReference type="ARBA" id="ARBA00023163"/>
    </source>
</evidence>
<name>A0AAJ6UNX3_POPEU</name>
<dbReference type="PANTHER" id="PTHR31985:SF130">
    <property type="entry name" value="ETHYLENE-RESPONSIVE TRANSCRIPTION FACTOR ERF034"/>
    <property type="match status" value="1"/>
</dbReference>
<gene>
    <name evidence="11" type="primary">LOC105131595</name>
</gene>
<keyword evidence="6" id="KW-0539">Nucleus</keyword>
<evidence type="ECO:0000256" key="6">
    <source>
        <dbReference type="ARBA" id="ARBA00023242"/>
    </source>
</evidence>
<evidence type="ECO:0000256" key="1">
    <source>
        <dbReference type="ARBA" id="ARBA00004123"/>
    </source>
</evidence>
<evidence type="ECO:0000313" key="10">
    <source>
        <dbReference type="Proteomes" id="UP000694918"/>
    </source>
</evidence>
<dbReference type="GO" id="GO:0003700">
    <property type="term" value="F:DNA-binding transcription factor activity"/>
    <property type="evidence" value="ECO:0007669"/>
    <property type="project" value="InterPro"/>
</dbReference>
<evidence type="ECO:0000256" key="3">
    <source>
        <dbReference type="ARBA" id="ARBA00023125"/>
    </source>
</evidence>
<dbReference type="PRINTS" id="PR00367">
    <property type="entry name" value="ETHRSPELEMNT"/>
</dbReference>
<evidence type="ECO:0000256" key="4">
    <source>
        <dbReference type="ARBA" id="ARBA00023159"/>
    </source>
</evidence>
<keyword evidence="4" id="KW-0010">Activator</keyword>
<dbReference type="Proteomes" id="UP000694918">
    <property type="component" value="Unplaced"/>
</dbReference>
<keyword evidence="10" id="KW-1185">Reference proteome</keyword>
<comment type="subcellular location">
    <subcellularLocation>
        <location evidence="1">Nucleus</location>
    </subcellularLocation>
</comment>
<evidence type="ECO:0000313" key="11">
    <source>
        <dbReference type="RefSeq" id="XP_011032938.1"/>
    </source>
</evidence>